<dbReference type="InterPro" id="IPR003675">
    <property type="entry name" value="Rce1/LyrA-like_dom"/>
</dbReference>
<keyword evidence="1" id="KW-1133">Transmembrane helix</keyword>
<evidence type="ECO:0000313" key="4">
    <source>
        <dbReference type="Proteomes" id="UP001222770"/>
    </source>
</evidence>
<keyword evidence="4" id="KW-1185">Reference proteome</keyword>
<keyword evidence="1" id="KW-0472">Membrane</keyword>
<dbReference type="GO" id="GO:0006508">
    <property type="term" value="P:proteolysis"/>
    <property type="evidence" value="ECO:0007669"/>
    <property type="project" value="UniProtKB-KW"/>
</dbReference>
<feature type="transmembrane region" description="Helical" evidence="1">
    <location>
        <begin position="104"/>
        <end position="123"/>
    </location>
</feature>
<evidence type="ECO:0000256" key="1">
    <source>
        <dbReference type="SAM" id="Phobius"/>
    </source>
</evidence>
<dbReference type="Proteomes" id="UP001222770">
    <property type="component" value="Unassembled WGS sequence"/>
</dbReference>
<feature type="transmembrane region" description="Helical" evidence="1">
    <location>
        <begin position="78"/>
        <end position="97"/>
    </location>
</feature>
<accession>A0ABT6CJW3</accession>
<dbReference type="Pfam" id="PF02517">
    <property type="entry name" value="Rce1-like"/>
    <property type="match status" value="2"/>
</dbReference>
<protein>
    <submittedName>
        <fullName evidence="3">CPBP family glutamic-type intramembrane protease</fullName>
        <ecNumber evidence="3">3.4.-.-</ecNumber>
    </submittedName>
</protein>
<evidence type="ECO:0000313" key="3">
    <source>
        <dbReference type="EMBL" id="MDF8333573.1"/>
    </source>
</evidence>
<sequence length="233" mass="24871">MASAMVPSLRTFATFLANPRPARPVGLSASGAWKEWGTLLALHLAVMLLVIAPLLKVWQGAFGLPAPDAFGRMETARLLPMVIVIAPVLEEIAFRGWMTGRPRALWLLACGLAGAAMLALVQAHVAETAASLGFVATIVAALIGWIILRKRNGVPGWFTTAFPALFWLSAIAFGLSHLINYPAFSWAMLPMITPQLWSGLLLGHVRLRFGLPTSMLMHGCANAVAIGLALALS</sequence>
<dbReference type="RefSeq" id="WP_277277400.1">
    <property type="nucleotide sequence ID" value="NZ_JAROCY010000008.1"/>
</dbReference>
<organism evidence="3 4">
    <name type="scientific">Novosphingobium cyanobacteriorum</name>
    <dbReference type="NCBI Taxonomy" id="3024215"/>
    <lineage>
        <taxon>Bacteria</taxon>
        <taxon>Pseudomonadati</taxon>
        <taxon>Pseudomonadota</taxon>
        <taxon>Alphaproteobacteria</taxon>
        <taxon>Sphingomonadales</taxon>
        <taxon>Sphingomonadaceae</taxon>
        <taxon>Novosphingobium</taxon>
    </lineage>
</organism>
<gene>
    <name evidence="3" type="ORF">POM99_10205</name>
</gene>
<dbReference type="GO" id="GO:0008233">
    <property type="term" value="F:peptidase activity"/>
    <property type="evidence" value="ECO:0007669"/>
    <property type="project" value="UniProtKB-KW"/>
</dbReference>
<dbReference type="EMBL" id="JAROCY010000008">
    <property type="protein sequence ID" value="MDF8333573.1"/>
    <property type="molecule type" value="Genomic_DNA"/>
</dbReference>
<keyword evidence="3" id="KW-0645">Protease</keyword>
<feature type="transmembrane region" description="Helical" evidence="1">
    <location>
        <begin position="215"/>
        <end position="232"/>
    </location>
</feature>
<feature type="transmembrane region" description="Helical" evidence="1">
    <location>
        <begin position="185"/>
        <end position="203"/>
    </location>
</feature>
<keyword evidence="1" id="KW-0812">Transmembrane</keyword>
<keyword evidence="3" id="KW-0378">Hydrolase</keyword>
<feature type="domain" description="CAAX prenyl protease 2/Lysostaphin resistance protein A-like" evidence="2">
    <location>
        <begin position="78"/>
        <end position="157"/>
    </location>
</feature>
<dbReference type="EC" id="3.4.-.-" evidence="3"/>
<proteinExistence type="predicted"/>
<feature type="transmembrane region" description="Helical" evidence="1">
    <location>
        <begin position="160"/>
        <end position="179"/>
    </location>
</feature>
<name>A0ABT6CJW3_9SPHN</name>
<feature type="transmembrane region" description="Helical" evidence="1">
    <location>
        <begin position="36"/>
        <end position="58"/>
    </location>
</feature>
<comment type="caution">
    <text evidence="3">The sequence shown here is derived from an EMBL/GenBank/DDBJ whole genome shotgun (WGS) entry which is preliminary data.</text>
</comment>
<feature type="domain" description="CAAX prenyl protease 2/Lysostaphin resistance protein A-like" evidence="2">
    <location>
        <begin position="164"/>
        <end position="224"/>
    </location>
</feature>
<feature type="transmembrane region" description="Helical" evidence="1">
    <location>
        <begin position="129"/>
        <end position="148"/>
    </location>
</feature>
<reference evidence="3 4" key="1">
    <citation type="submission" date="2023-03" db="EMBL/GenBank/DDBJ databases">
        <title>Novosphingobium cyanobacteriorum sp. nov., isolated from a eutrophic reservoir during the Microcystis bloom period.</title>
        <authorList>
            <person name="Kang M."/>
            <person name="Le V."/>
            <person name="Ko S.-R."/>
            <person name="Lee S.-A."/>
            <person name="Ahn C.-Y."/>
        </authorList>
    </citation>
    <scope>NUCLEOTIDE SEQUENCE [LARGE SCALE GENOMIC DNA]</scope>
    <source>
        <strain evidence="3 4">HBC54</strain>
    </source>
</reference>
<evidence type="ECO:0000259" key="2">
    <source>
        <dbReference type="Pfam" id="PF02517"/>
    </source>
</evidence>